<keyword evidence="1" id="KW-1133">Transmembrane helix</keyword>
<proteinExistence type="predicted"/>
<organism evidence="2 3">
    <name type="scientific">Rhodopila globiformis</name>
    <name type="common">Rhodopseudomonas globiformis</name>
    <dbReference type="NCBI Taxonomy" id="1071"/>
    <lineage>
        <taxon>Bacteria</taxon>
        <taxon>Pseudomonadati</taxon>
        <taxon>Pseudomonadota</taxon>
        <taxon>Alphaproteobacteria</taxon>
        <taxon>Acetobacterales</taxon>
        <taxon>Acetobacteraceae</taxon>
        <taxon>Rhodopila</taxon>
    </lineage>
</organism>
<evidence type="ECO:0000256" key="1">
    <source>
        <dbReference type="SAM" id="Phobius"/>
    </source>
</evidence>
<protein>
    <submittedName>
        <fullName evidence="2">Uncharacterized protein</fullName>
    </submittedName>
</protein>
<keyword evidence="1" id="KW-0472">Membrane</keyword>
<feature type="transmembrane region" description="Helical" evidence="1">
    <location>
        <begin position="45"/>
        <end position="64"/>
    </location>
</feature>
<comment type="caution">
    <text evidence="2">The sequence shown here is derived from an EMBL/GenBank/DDBJ whole genome shotgun (WGS) entry which is preliminary data.</text>
</comment>
<keyword evidence="3" id="KW-1185">Reference proteome</keyword>
<sequence length="67" mass="7092">MSTYRATIGSVDAGETRAVASLPSSIDDAVAEADEDGRLKPARGIVAAVLLSTPIWMLIAFLVYRLV</sequence>
<keyword evidence="1" id="KW-0812">Transmembrane</keyword>
<gene>
    <name evidence="2" type="ORF">CCS01_02770</name>
</gene>
<evidence type="ECO:0000313" key="2">
    <source>
        <dbReference type="EMBL" id="PPQ38162.1"/>
    </source>
</evidence>
<reference evidence="2 3" key="1">
    <citation type="journal article" date="2018" name="Arch. Microbiol.">
        <title>New insights into the metabolic potential of the phototrophic purple bacterium Rhodopila globiformis DSM 161(T) from its draft genome sequence and evidence for a vanadium-dependent nitrogenase.</title>
        <authorList>
            <person name="Imhoff J.F."/>
            <person name="Rahn T."/>
            <person name="Kunzel S."/>
            <person name="Neulinger S.C."/>
        </authorList>
    </citation>
    <scope>NUCLEOTIDE SEQUENCE [LARGE SCALE GENOMIC DNA]</scope>
    <source>
        <strain evidence="2 3">DSM 161</strain>
    </source>
</reference>
<dbReference type="AlphaFoldDB" id="A0A2S6NN46"/>
<dbReference type="EMBL" id="NHRY01000042">
    <property type="protein sequence ID" value="PPQ38162.1"/>
    <property type="molecule type" value="Genomic_DNA"/>
</dbReference>
<dbReference type="RefSeq" id="WP_104517312.1">
    <property type="nucleotide sequence ID" value="NZ_NHRY01000042.1"/>
</dbReference>
<dbReference type="Proteomes" id="UP000239724">
    <property type="component" value="Unassembled WGS sequence"/>
</dbReference>
<name>A0A2S6NN46_RHOGL</name>
<accession>A0A2S6NN46</accession>
<evidence type="ECO:0000313" key="3">
    <source>
        <dbReference type="Proteomes" id="UP000239724"/>
    </source>
</evidence>